<dbReference type="PROSITE" id="PS50005">
    <property type="entry name" value="TPR"/>
    <property type="match status" value="2"/>
</dbReference>
<dbReference type="AlphaFoldDB" id="E6U013"/>
<dbReference type="KEGG" id="bco:Bcell_0736"/>
<dbReference type="InterPro" id="IPR053163">
    <property type="entry name" value="HTH-type_regulator_Rgg"/>
</dbReference>
<dbReference type="PANTHER" id="PTHR37038:SF14">
    <property type="entry name" value="TRANSCRIPTIONAL ACTIVATOR"/>
    <property type="match status" value="1"/>
</dbReference>
<dbReference type="STRING" id="649639.Bcell_0736"/>
<gene>
    <name evidence="3" type="ordered locus">Bcell_0736</name>
</gene>
<evidence type="ECO:0000313" key="3">
    <source>
        <dbReference type="EMBL" id="ADU29017.1"/>
    </source>
</evidence>
<dbReference type="eggNOG" id="COG0457">
    <property type="taxonomic scope" value="Bacteria"/>
</dbReference>
<name>E6U013_EVAC2</name>
<protein>
    <submittedName>
        <fullName evidence="3">Helix-turn-helix domain protein</fullName>
    </submittedName>
</protein>
<keyword evidence="4" id="KW-1185">Reference proteome</keyword>
<dbReference type="Pfam" id="PF13181">
    <property type="entry name" value="TPR_8"/>
    <property type="match status" value="2"/>
</dbReference>
<accession>E6U013</accession>
<feature type="domain" description="HTH cro/C1-type" evidence="2">
    <location>
        <begin position="7"/>
        <end position="60"/>
    </location>
</feature>
<dbReference type="GO" id="GO:0003677">
    <property type="term" value="F:DNA binding"/>
    <property type="evidence" value="ECO:0007669"/>
    <property type="project" value="InterPro"/>
</dbReference>
<feature type="repeat" description="TPR" evidence="1">
    <location>
        <begin position="273"/>
        <end position="306"/>
    </location>
</feature>
<keyword evidence="1" id="KW-0802">TPR repeat</keyword>
<dbReference type="Pfam" id="PF12844">
    <property type="entry name" value="HTH_19"/>
    <property type="match status" value="1"/>
</dbReference>
<dbReference type="SUPFAM" id="SSF48452">
    <property type="entry name" value="TPR-like"/>
    <property type="match status" value="1"/>
</dbReference>
<dbReference type="Gene3D" id="1.25.40.10">
    <property type="entry name" value="Tetratricopeptide repeat domain"/>
    <property type="match status" value="1"/>
</dbReference>
<dbReference type="InterPro" id="IPR019734">
    <property type="entry name" value="TPR_rpt"/>
</dbReference>
<organism evidence="3 4">
    <name type="scientific">Evansella cellulosilytica (strain ATCC 21833 / DSM 2522 / FERM P-1141 / JCM 9156 / N-4)</name>
    <name type="common">Bacillus cellulosilyticus</name>
    <dbReference type="NCBI Taxonomy" id="649639"/>
    <lineage>
        <taxon>Bacteria</taxon>
        <taxon>Bacillati</taxon>
        <taxon>Bacillota</taxon>
        <taxon>Bacilli</taxon>
        <taxon>Bacillales</taxon>
        <taxon>Bacillaceae</taxon>
        <taxon>Evansella</taxon>
    </lineage>
</organism>
<dbReference type="EMBL" id="CP002394">
    <property type="protein sequence ID" value="ADU29017.1"/>
    <property type="molecule type" value="Genomic_DNA"/>
</dbReference>
<evidence type="ECO:0000259" key="2">
    <source>
        <dbReference type="PROSITE" id="PS50943"/>
    </source>
</evidence>
<proteinExistence type="predicted"/>
<dbReference type="HOGENOM" id="CLU_638814_0_0_9"/>
<dbReference type="OrthoDB" id="2966877at2"/>
<dbReference type="InterPro" id="IPR010982">
    <property type="entry name" value="Lambda_DNA-bd_dom_sf"/>
</dbReference>
<sequence>MHIGERLKRLRNNNNISQISVCEGITSPSHYSNIESGRYEPSEDILVQLSERLHVPAAYLLNVYDESQKIKKLLSTMDGLLEKDLSLVENFLKQNQASFTYICSIKQEIQFYILNCYFHLKTMSVTKAKEFNSKISSYIKDFSLMESIGFPNSITFKYLYNLAFLKSYERQFKEGKNYYIQSLNYVPSQLDEGRIHFNLALCCFNMHDFYTGLDYCNKAKSIYMDIHQWKQTVETYLLSGLIYMELNDLDNAQKVLMKGLNLGEEKNLELQLTKIYHNIGTLYLKKSELTKSMEYFHISLKLKEKVDPTSLFITYLALLHTHLERGEINDFETIVKKAKEARNKSIEDDYFLMSIQAEKEKLVNNMEAYEKLMTECLHFFYEKKYWREILSHAKELSDHLYMNRKYKKAYYYLNMELEANIKIYKEKTI</sequence>
<feature type="repeat" description="TPR" evidence="1">
    <location>
        <begin position="233"/>
        <end position="266"/>
    </location>
</feature>
<dbReference type="SUPFAM" id="SSF47413">
    <property type="entry name" value="lambda repressor-like DNA-binding domains"/>
    <property type="match status" value="1"/>
</dbReference>
<dbReference type="Proteomes" id="UP000001401">
    <property type="component" value="Chromosome"/>
</dbReference>
<dbReference type="SMART" id="SM00530">
    <property type="entry name" value="HTH_XRE"/>
    <property type="match status" value="1"/>
</dbReference>
<dbReference type="PANTHER" id="PTHR37038">
    <property type="entry name" value="TRANSCRIPTIONAL REGULATOR-RELATED"/>
    <property type="match status" value="1"/>
</dbReference>
<dbReference type="InterPro" id="IPR001387">
    <property type="entry name" value="Cro/C1-type_HTH"/>
</dbReference>
<dbReference type="RefSeq" id="WP_013487358.1">
    <property type="nucleotide sequence ID" value="NC_014829.1"/>
</dbReference>
<evidence type="ECO:0000256" key="1">
    <source>
        <dbReference type="PROSITE-ProRule" id="PRU00339"/>
    </source>
</evidence>
<dbReference type="InterPro" id="IPR011990">
    <property type="entry name" value="TPR-like_helical_dom_sf"/>
</dbReference>
<dbReference type="CDD" id="cd00093">
    <property type="entry name" value="HTH_XRE"/>
    <property type="match status" value="1"/>
</dbReference>
<evidence type="ECO:0000313" key="4">
    <source>
        <dbReference type="Proteomes" id="UP000001401"/>
    </source>
</evidence>
<dbReference type="SMART" id="SM00028">
    <property type="entry name" value="TPR"/>
    <property type="match status" value="4"/>
</dbReference>
<dbReference type="Gene3D" id="1.10.260.40">
    <property type="entry name" value="lambda repressor-like DNA-binding domains"/>
    <property type="match status" value="1"/>
</dbReference>
<reference evidence="3 4" key="1">
    <citation type="submission" date="2010-12" db="EMBL/GenBank/DDBJ databases">
        <title>Complete sequence of Bacillus cellulosilyticus DSM 2522.</title>
        <authorList>
            <consortium name="US DOE Joint Genome Institute"/>
            <person name="Lucas S."/>
            <person name="Copeland A."/>
            <person name="Lapidus A."/>
            <person name="Cheng J.-F."/>
            <person name="Bruce D."/>
            <person name="Goodwin L."/>
            <person name="Pitluck S."/>
            <person name="Chertkov O."/>
            <person name="Detter J.C."/>
            <person name="Han C."/>
            <person name="Tapia R."/>
            <person name="Land M."/>
            <person name="Hauser L."/>
            <person name="Jeffries C."/>
            <person name="Kyrpides N."/>
            <person name="Ivanova N."/>
            <person name="Mikhailova N."/>
            <person name="Brumm P."/>
            <person name="Mead D."/>
            <person name="Woyke T."/>
        </authorList>
    </citation>
    <scope>NUCLEOTIDE SEQUENCE [LARGE SCALE GENOMIC DNA]</scope>
    <source>
        <strain evidence="4">ATCC 21833 / DSM 2522 / FERM P-1141 / JCM 9156 / N-4</strain>
    </source>
</reference>
<dbReference type="PROSITE" id="PS50943">
    <property type="entry name" value="HTH_CROC1"/>
    <property type="match status" value="1"/>
</dbReference>